<dbReference type="InterPro" id="IPR038416">
    <property type="entry name" value="Ribosom_S30AE_C_sf"/>
</dbReference>
<organism evidence="2 3">
    <name type="scientific">Actinoplanes italicus</name>
    <dbReference type="NCBI Taxonomy" id="113567"/>
    <lineage>
        <taxon>Bacteria</taxon>
        <taxon>Bacillati</taxon>
        <taxon>Actinomycetota</taxon>
        <taxon>Actinomycetes</taxon>
        <taxon>Micromonosporales</taxon>
        <taxon>Micromonosporaceae</taxon>
        <taxon>Actinoplanes</taxon>
    </lineage>
</organism>
<evidence type="ECO:0000313" key="3">
    <source>
        <dbReference type="Proteomes" id="UP000239415"/>
    </source>
</evidence>
<dbReference type="OrthoDB" id="3825664at2"/>
<dbReference type="EMBL" id="PVMZ01000013">
    <property type="protein sequence ID" value="PRX18301.1"/>
    <property type="molecule type" value="Genomic_DNA"/>
</dbReference>
<dbReference type="PANTHER" id="PTHR33231">
    <property type="entry name" value="30S RIBOSOMAL PROTEIN"/>
    <property type="match status" value="1"/>
</dbReference>
<dbReference type="GO" id="GO:0043024">
    <property type="term" value="F:ribosomal small subunit binding"/>
    <property type="evidence" value="ECO:0007669"/>
    <property type="project" value="TreeGrafter"/>
</dbReference>
<evidence type="ECO:0000313" key="2">
    <source>
        <dbReference type="EMBL" id="PRX18301.1"/>
    </source>
</evidence>
<proteinExistence type="predicted"/>
<dbReference type="AlphaFoldDB" id="A0A2T0K5P4"/>
<name>A0A2T0K5P4_9ACTN</name>
<dbReference type="Gene3D" id="3.30.160.100">
    <property type="entry name" value="Ribosome hibernation promotion factor-like"/>
    <property type="match status" value="1"/>
</dbReference>
<dbReference type="Proteomes" id="UP000239415">
    <property type="component" value="Unassembled WGS sequence"/>
</dbReference>
<dbReference type="PANTHER" id="PTHR33231:SF1">
    <property type="entry name" value="30S RIBOSOMAL PROTEIN"/>
    <property type="match status" value="1"/>
</dbReference>
<keyword evidence="2" id="KW-0689">Ribosomal protein</keyword>
<dbReference type="InterPro" id="IPR032528">
    <property type="entry name" value="Ribosom_S30AE_C"/>
</dbReference>
<dbReference type="GO" id="GO:0045900">
    <property type="term" value="P:negative regulation of translational elongation"/>
    <property type="evidence" value="ECO:0007669"/>
    <property type="project" value="TreeGrafter"/>
</dbReference>
<gene>
    <name evidence="2" type="ORF">CLV67_113135</name>
</gene>
<feature type="domain" description="Sigma 54 modulation/S30EA ribosomal protein C-terminal" evidence="1">
    <location>
        <begin position="138"/>
        <end position="191"/>
    </location>
</feature>
<keyword evidence="3" id="KW-1185">Reference proteome</keyword>
<protein>
    <submittedName>
        <fullName evidence="2">Sigma 54 modulation/S30EA-like ribosomal protein</fullName>
    </submittedName>
</protein>
<dbReference type="SUPFAM" id="SSF69754">
    <property type="entry name" value="Ribosome binding protein Y (YfiA homologue)"/>
    <property type="match status" value="1"/>
</dbReference>
<keyword evidence="2" id="KW-0687">Ribonucleoprotein</keyword>
<dbReference type="GO" id="GO:0022627">
    <property type="term" value="C:cytosolic small ribosomal subunit"/>
    <property type="evidence" value="ECO:0007669"/>
    <property type="project" value="TreeGrafter"/>
</dbReference>
<dbReference type="Gene3D" id="3.30.505.50">
    <property type="entry name" value="Sigma 54 modulation/S30EA ribosomal protein, C-terminal domain"/>
    <property type="match status" value="2"/>
</dbReference>
<dbReference type="InterPro" id="IPR050574">
    <property type="entry name" value="HPF/YfiA_ribosome-assoc"/>
</dbReference>
<dbReference type="Pfam" id="PF16321">
    <property type="entry name" value="Ribosom_S30AE_C"/>
    <property type="match status" value="1"/>
</dbReference>
<dbReference type="InterPro" id="IPR036567">
    <property type="entry name" value="RHF-like"/>
</dbReference>
<sequence length="263" mass="28850">MPDTRDAERPAPVLGPISDAEAAHTRMVIDGVLSTVTQRVERLRLRLSRHGGHDGRAAVVIAQVNVTVQARMIRVQAAAPNLPEAVDQAGEALLQRLQRLDRHLTAEWTGDVGFTAADWASPYPQNPVGLTGPPVEAGRLVRMKDCHLAVQSPDSAAFAMDLRDYPFHLFVDDSTGVDALVHRGGPTGYRLHRSAVVPAPSDFTVPLTIQSWPAVPMPITRAVDLLNAAPDRPYLFFTDPRSRRGRVLYRRFDGQLGLLAPIW</sequence>
<comment type="caution">
    <text evidence="2">The sequence shown here is derived from an EMBL/GenBank/DDBJ whole genome shotgun (WGS) entry which is preliminary data.</text>
</comment>
<reference evidence="2 3" key="1">
    <citation type="submission" date="2018-03" db="EMBL/GenBank/DDBJ databases">
        <title>Genomic Encyclopedia of Archaeal and Bacterial Type Strains, Phase II (KMG-II): from individual species to whole genera.</title>
        <authorList>
            <person name="Goeker M."/>
        </authorList>
    </citation>
    <scope>NUCLEOTIDE SEQUENCE [LARGE SCALE GENOMIC DNA]</scope>
    <source>
        <strain evidence="2 3">DSM 43146</strain>
    </source>
</reference>
<accession>A0A2T0K5P4</accession>
<dbReference type="RefSeq" id="WP_106323959.1">
    <property type="nucleotide sequence ID" value="NZ_BOMO01000100.1"/>
</dbReference>
<evidence type="ECO:0000259" key="1">
    <source>
        <dbReference type="Pfam" id="PF16321"/>
    </source>
</evidence>